<organism evidence="1 2">
    <name type="scientific">Vanilla planifolia</name>
    <name type="common">Vanilla</name>
    <dbReference type="NCBI Taxonomy" id="51239"/>
    <lineage>
        <taxon>Eukaryota</taxon>
        <taxon>Viridiplantae</taxon>
        <taxon>Streptophyta</taxon>
        <taxon>Embryophyta</taxon>
        <taxon>Tracheophyta</taxon>
        <taxon>Spermatophyta</taxon>
        <taxon>Magnoliopsida</taxon>
        <taxon>Liliopsida</taxon>
        <taxon>Asparagales</taxon>
        <taxon>Orchidaceae</taxon>
        <taxon>Vanilloideae</taxon>
        <taxon>Vanilleae</taxon>
        <taxon>Vanilla</taxon>
    </lineage>
</organism>
<dbReference type="EMBL" id="JADCNL010000012">
    <property type="protein sequence ID" value="KAG0457292.1"/>
    <property type="molecule type" value="Genomic_DNA"/>
</dbReference>
<comment type="caution">
    <text evidence="1">The sequence shown here is derived from an EMBL/GenBank/DDBJ whole genome shotgun (WGS) entry which is preliminary data.</text>
</comment>
<dbReference type="AlphaFoldDB" id="A0A835PTJ3"/>
<dbReference type="OrthoDB" id="602474at2759"/>
<gene>
    <name evidence="1" type="ORF">HPP92_022449</name>
</gene>
<evidence type="ECO:0000313" key="2">
    <source>
        <dbReference type="Proteomes" id="UP000636800"/>
    </source>
</evidence>
<protein>
    <submittedName>
        <fullName evidence="1">Uncharacterized protein</fullName>
    </submittedName>
</protein>
<reference evidence="1 2" key="1">
    <citation type="journal article" date="2020" name="Nat. Food">
        <title>A phased Vanilla planifolia genome enables genetic improvement of flavour and production.</title>
        <authorList>
            <person name="Hasing T."/>
            <person name="Tang H."/>
            <person name="Brym M."/>
            <person name="Khazi F."/>
            <person name="Huang T."/>
            <person name="Chambers A.H."/>
        </authorList>
    </citation>
    <scope>NUCLEOTIDE SEQUENCE [LARGE SCALE GENOMIC DNA]</scope>
    <source>
        <tissue evidence="1">Leaf</tissue>
    </source>
</reference>
<name>A0A835PTJ3_VANPL</name>
<accession>A0A835PTJ3</accession>
<proteinExistence type="predicted"/>
<dbReference type="Proteomes" id="UP000636800">
    <property type="component" value="Chromosome 12"/>
</dbReference>
<sequence length="52" mass="6216">MKGMQSLKKKGAKEINVLVEEWEDREESRINEVEKEGIENSREVEQELRRDL</sequence>
<keyword evidence="2" id="KW-1185">Reference proteome</keyword>
<evidence type="ECO:0000313" key="1">
    <source>
        <dbReference type="EMBL" id="KAG0457292.1"/>
    </source>
</evidence>